<dbReference type="HAMAP" id="MF_00013">
    <property type="entry name" value="LipB"/>
    <property type="match status" value="1"/>
</dbReference>
<evidence type="ECO:0000259" key="7">
    <source>
        <dbReference type="PROSITE" id="PS51733"/>
    </source>
</evidence>
<dbReference type="PROSITE" id="PS51733">
    <property type="entry name" value="BPL_LPL_CATALYTIC"/>
    <property type="match status" value="1"/>
</dbReference>
<dbReference type="Proteomes" id="UP000006078">
    <property type="component" value="Unassembled WGS sequence"/>
</dbReference>
<sequence length="262" mass="28474">MSNAPRDPFFPADESILAAGGTPATTNLGRMDYLEALRRQEQAVDRRIKGEAEDQYLVVEHPCIYTAGKRTQQEDMPDNDVPVIDINRGGRITWHGEGQLVVYPIVKLADPVDVVDFVRRLEEALIATAVDLGVTTAGRIDGRSGVWVPADGQRPDRKLAAIGIHISRAVTSHGIALNCNNTLEYYDHILPCGITDAGVTTLSEELGREVTIEEAAGPFLARLTEALQGGLKVSERTFRTMPNPDKGLGKRTAPLRGITPGQ</sequence>
<dbReference type="AlphaFoldDB" id="I7L833"/>
<keyword evidence="5" id="KW-0963">Cytoplasm</keyword>
<dbReference type="InterPro" id="IPR004143">
    <property type="entry name" value="BPL_LPL_catalytic"/>
</dbReference>
<feature type="binding site" evidence="5">
    <location>
        <begin position="88"/>
        <end position="95"/>
    </location>
    <ligand>
        <name>substrate</name>
    </ligand>
</feature>
<dbReference type="GO" id="GO:0033819">
    <property type="term" value="F:lipoyl(octanoyl) transferase activity"/>
    <property type="evidence" value="ECO:0007669"/>
    <property type="project" value="UniProtKB-EC"/>
</dbReference>
<gene>
    <name evidence="5 8" type="primary">lipB</name>
    <name evidence="8" type="ORF">BN46_0229</name>
    <name evidence="9" type="ORF">HMPREF9719_00296</name>
</gene>
<evidence type="ECO:0000256" key="2">
    <source>
        <dbReference type="ARBA" id="ARBA00022679"/>
    </source>
</evidence>
<comment type="pathway">
    <text evidence="1 5">Protein modification; protein lipoylation via endogenous pathway; protein N(6)-(lipoyl)lysine from octanoyl-[acyl-carrier-protein]: step 1/2.</text>
</comment>
<comment type="catalytic activity">
    <reaction evidence="5">
        <text>octanoyl-[ACP] + L-lysyl-[protein] = N(6)-octanoyl-L-lysyl-[protein] + holo-[ACP] + H(+)</text>
        <dbReference type="Rhea" id="RHEA:17665"/>
        <dbReference type="Rhea" id="RHEA-COMP:9636"/>
        <dbReference type="Rhea" id="RHEA-COMP:9685"/>
        <dbReference type="Rhea" id="RHEA-COMP:9752"/>
        <dbReference type="Rhea" id="RHEA-COMP:9928"/>
        <dbReference type="ChEBI" id="CHEBI:15378"/>
        <dbReference type="ChEBI" id="CHEBI:29969"/>
        <dbReference type="ChEBI" id="CHEBI:64479"/>
        <dbReference type="ChEBI" id="CHEBI:78463"/>
        <dbReference type="ChEBI" id="CHEBI:78809"/>
        <dbReference type="EC" id="2.3.1.181"/>
    </reaction>
</comment>
<reference evidence="9 10" key="2">
    <citation type="submission" date="2012-08" db="EMBL/GenBank/DDBJ databases">
        <title>The Genome Sequence of Turicella otitidis ATCC 51513.</title>
        <authorList>
            <consortium name="The Broad Institute Genome Sequencing Platform"/>
            <person name="Earl A."/>
            <person name="Ward D."/>
            <person name="Feldgarden M."/>
            <person name="Gevers D."/>
            <person name="Huys G."/>
            <person name="Walker B."/>
            <person name="Young S.K."/>
            <person name="Zeng Q."/>
            <person name="Gargeya S."/>
            <person name="Fitzgerald M."/>
            <person name="Haas B."/>
            <person name="Abouelleil A."/>
            <person name="Alvarado L."/>
            <person name="Arachchi H.M."/>
            <person name="Berlin A.M."/>
            <person name="Chapman S.B."/>
            <person name="Goldberg J."/>
            <person name="Griggs A."/>
            <person name="Gujja S."/>
            <person name="Hansen M."/>
            <person name="Howarth C."/>
            <person name="Imamovic A."/>
            <person name="Larimer J."/>
            <person name="McCowen C."/>
            <person name="Montmayeur A."/>
            <person name="Murphy C."/>
            <person name="Neiman D."/>
            <person name="Pearson M."/>
            <person name="Priest M."/>
            <person name="Roberts A."/>
            <person name="Saif S."/>
            <person name="Shea T."/>
            <person name="Sisk P."/>
            <person name="Sykes S."/>
            <person name="Wortman J."/>
            <person name="Nusbaum C."/>
            <person name="Birren B."/>
        </authorList>
    </citation>
    <scope>NUCLEOTIDE SEQUENCE [LARGE SCALE GENOMIC DNA]</scope>
    <source>
        <strain evidence="9 10">ATCC 51513</strain>
    </source>
</reference>
<comment type="function">
    <text evidence="4 5">Catalyzes the transfer of endogenously produced octanoic acid from octanoyl-acyl-carrier-protein onto the lipoyl domains of lipoate-dependent enzymes. Lipoyl-ACP can also act as a substrate although octanoyl-ACP is likely to be the physiological substrate.</text>
</comment>
<dbReference type="HOGENOM" id="CLU_035168_2_1_11"/>
<dbReference type="InterPro" id="IPR000544">
    <property type="entry name" value="Octanoyltransferase"/>
</dbReference>
<dbReference type="OrthoDB" id="9787061at2"/>
<evidence type="ECO:0000256" key="3">
    <source>
        <dbReference type="ARBA" id="ARBA00023315"/>
    </source>
</evidence>
<dbReference type="Pfam" id="PF21948">
    <property type="entry name" value="LplA-B_cat"/>
    <property type="match status" value="1"/>
</dbReference>
<evidence type="ECO:0000256" key="4">
    <source>
        <dbReference type="ARBA" id="ARBA00024732"/>
    </source>
</evidence>
<dbReference type="NCBIfam" id="TIGR00214">
    <property type="entry name" value="lipB"/>
    <property type="match status" value="1"/>
</dbReference>
<dbReference type="RefSeq" id="WP_004600186.1">
    <property type="nucleotide sequence ID" value="NZ_HF541865.1"/>
</dbReference>
<dbReference type="PANTHER" id="PTHR10993:SF7">
    <property type="entry name" value="LIPOYLTRANSFERASE 2, MITOCHONDRIAL-RELATED"/>
    <property type="match status" value="1"/>
</dbReference>
<dbReference type="PROSITE" id="PS01313">
    <property type="entry name" value="LIPB"/>
    <property type="match status" value="1"/>
</dbReference>
<keyword evidence="3 5" id="KW-0012">Acyltransferase</keyword>
<dbReference type="CDD" id="cd16444">
    <property type="entry name" value="LipB"/>
    <property type="match status" value="1"/>
</dbReference>
<comment type="miscellaneous">
    <text evidence="5">In the reaction, the free carboxyl group of octanoic acid is attached via an amide linkage to the epsilon-amino group of a specific lysine residue of lipoyl domains of lipoate-dependent enzymes.</text>
</comment>
<accession>I7L833</accession>
<feature type="binding site" evidence="5">
    <location>
        <begin position="174"/>
        <end position="176"/>
    </location>
    <ligand>
        <name>substrate</name>
    </ligand>
</feature>
<evidence type="ECO:0000313" key="10">
    <source>
        <dbReference type="Proteomes" id="UP000006078"/>
    </source>
</evidence>
<feature type="site" description="Lowers pKa of active site Cys" evidence="5">
    <location>
        <position position="158"/>
    </location>
</feature>
<dbReference type="PATRIC" id="fig|883169.3.peg.280"/>
<dbReference type="SUPFAM" id="SSF55681">
    <property type="entry name" value="Class II aaRS and biotin synthetases"/>
    <property type="match status" value="1"/>
</dbReference>
<proteinExistence type="inferred from homology"/>
<feature type="active site" description="Acyl-thioester intermediate" evidence="5">
    <location>
        <position position="192"/>
    </location>
</feature>
<dbReference type="GO" id="GO:0009249">
    <property type="term" value="P:protein lipoylation"/>
    <property type="evidence" value="ECO:0007669"/>
    <property type="project" value="InterPro"/>
</dbReference>
<dbReference type="InterPro" id="IPR045864">
    <property type="entry name" value="aa-tRNA-synth_II/BPL/LPL"/>
</dbReference>
<reference evidence="8 11" key="1">
    <citation type="journal article" date="2012" name="J. Bacteriol.">
        <title>Draft Genome Sequence of Turicella otitidis ATCC 51513, Isolated from Middle Ear Fluid from a Child with Otitis Media.</title>
        <authorList>
            <person name="Brinkrolf K."/>
            <person name="Schneider J."/>
            <person name="Knecht M."/>
            <person name="Ruckert C."/>
            <person name="Tauch A."/>
        </authorList>
    </citation>
    <scope>NUCLEOTIDE SEQUENCE [LARGE SCALE GENOMIC DNA]</scope>
    <source>
        <strain evidence="8 11">ATCC 51513</strain>
    </source>
</reference>
<keyword evidence="2 5" id="KW-0808">Transferase</keyword>
<dbReference type="GO" id="GO:0005737">
    <property type="term" value="C:cytoplasm"/>
    <property type="evidence" value="ECO:0007669"/>
    <property type="project" value="UniProtKB-SubCell"/>
</dbReference>
<dbReference type="EMBL" id="AHAE01000017">
    <property type="protein sequence ID" value="EJZ82804.1"/>
    <property type="molecule type" value="Genomic_DNA"/>
</dbReference>
<evidence type="ECO:0000313" key="11">
    <source>
        <dbReference type="Proteomes" id="UP000011016"/>
    </source>
</evidence>
<evidence type="ECO:0000256" key="1">
    <source>
        <dbReference type="ARBA" id="ARBA00004821"/>
    </source>
</evidence>
<keyword evidence="10" id="KW-1185">Reference proteome</keyword>
<dbReference type="STRING" id="29321.AAV33_00595"/>
<dbReference type="eggNOG" id="COG0321">
    <property type="taxonomic scope" value="Bacteria"/>
</dbReference>
<dbReference type="Gene3D" id="3.30.930.10">
    <property type="entry name" value="Bira Bifunctional Protein, Domain 2"/>
    <property type="match status" value="1"/>
</dbReference>
<dbReference type="UniPathway" id="UPA00538">
    <property type="reaction ID" value="UER00592"/>
</dbReference>
<dbReference type="NCBIfam" id="NF010925">
    <property type="entry name" value="PRK14345.1"/>
    <property type="match status" value="1"/>
</dbReference>
<protein>
    <recommendedName>
        <fullName evidence="5">Octanoyltransferase</fullName>
        <ecNumber evidence="5">2.3.1.181</ecNumber>
    </recommendedName>
    <alternativeName>
        <fullName evidence="5">Lipoate-protein ligase B</fullName>
    </alternativeName>
    <alternativeName>
        <fullName evidence="5">Lipoyl/octanoyl transferase</fullName>
    </alternativeName>
    <alternativeName>
        <fullName evidence="5">Octanoyl-[acyl-carrier-protein]-protein N-octanoyltransferase</fullName>
    </alternativeName>
</protein>
<organism evidence="8 11">
    <name type="scientific">Corynebacterium otitidis ATCC 51513</name>
    <dbReference type="NCBI Taxonomy" id="883169"/>
    <lineage>
        <taxon>Bacteria</taxon>
        <taxon>Bacillati</taxon>
        <taxon>Actinomycetota</taxon>
        <taxon>Actinomycetes</taxon>
        <taxon>Mycobacteriales</taxon>
        <taxon>Corynebacteriaceae</taxon>
        <taxon>Corynebacterium</taxon>
    </lineage>
</organism>
<feature type="domain" description="BPL/LPL catalytic" evidence="7">
    <location>
        <begin position="50"/>
        <end position="231"/>
    </location>
</feature>
<comment type="subcellular location">
    <subcellularLocation>
        <location evidence="5">Cytoplasm</location>
    </subcellularLocation>
</comment>
<dbReference type="EMBL" id="CAJZ01000031">
    <property type="protein sequence ID" value="CCI82977.1"/>
    <property type="molecule type" value="Genomic_DNA"/>
</dbReference>
<dbReference type="PANTHER" id="PTHR10993">
    <property type="entry name" value="OCTANOYLTRANSFERASE"/>
    <property type="match status" value="1"/>
</dbReference>
<evidence type="ECO:0000256" key="5">
    <source>
        <dbReference type="HAMAP-Rule" id="MF_00013"/>
    </source>
</evidence>
<evidence type="ECO:0000313" key="8">
    <source>
        <dbReference type="EMBL" id="CCI82977.1"/>
    </source>
</evidence>
<comment type="caution">
    <text evidence="8">The sequence shown here is derived from an EMBL/GenBank/DDBJ whole genome shotgun (WGS) entry which is preliminary data.</text>
</comment>
<evidence type="ECO:0000256" key="6">
    <source>
        <dbReference type="SAM" id="MobiDB-lite"/>
    </source>
</evidence>
<feature type="binding site" evidence="5">
    <location>
        <begin position="161"/>
        <end position="163"/>
    </location>
    <ligand>
        <name>substrate</name>
    </ligand>
</feature>
<dbReference type="EC" id="2.3.1.181" evidence="5"/>
<comment type="similarity">
    <text evidence="5">Belongs to the LipB family.</text>
</comment>
<dbReference type="InterPro" id="IPR020605">
    <property type="entry name" value="Octanoyltransferase_CS"/>
</dbReference>
<dbReference type="Proteomes" id="UP000011016">
    <property type="component" value="Unassembled WGS sequence"/>
</dbReference>
<name>I7L833_9CORY</name>
<feature type="region of interest" description="Disordered" evidence="6">
    <location>
        <begin position="237"/>
        <end position="262"/>
    </location>
</feature>
<evidence type="ECO:0000313" key="9">
    <source>
        <dbReference type="EMBL" id="EJZ82804.1"/>
    </source>
</evidence>